<evidence type="ECO:0000256" key="1">
    <source>
        <dbReference type="ARBA" id="ARBA00004498"/>
    </source>
</evidence>
<gene>
    <name evidence="12" type="ORF">MSPICULIGERA_LOCUS563</name>
</gene>
<dbReference type="Gene3D" id="3.30.420.40">
    <property type="match status" value="2"/>
</dbReference>
<dbReference type="EMBL" id="CATQJA010000111">
    <property type="protein sequence ID" value="CAJ0557812.1"/>
    <property type="molecule type" value="Genomic_DNA"/>
</dbReference>
<dbReference type="GO" id="GO:0030182">
    <property type="term" value="P:neuron differentiation"/>
    <property type="evidence" value="ECO:0007669"/>
    <property type="project" value="TreeGrafter"/>
</dbReference>
<protein>
    <recommendedName>
        <fullName evidence="10">Protein Wnt</fullName>
    </recommendedName>
</protein>
<evidence type="ECO:0000256" key="6">
    <source>
        <dbReference type="ARBA" id="ARBA00022687"/>
    </source>
</evidence>
<dbReference type="Proteomes" id="UP001177023">
    <property type="component" value="Unassembled WGS sequence"/>
</dbReference>
<dbReference type="GO" id="GO:0045165">
    <property type="term" value="P:cell fate commitment"/>
    <property type="evidence" value="ECO:0007669"/>
    <property type="project" value="TreeGrafter"/>
</dbReference>
<keyword evidence="13" id="KW-1185">Reference proteome</keyword>
<keyword evidence="5" id="KW-0272">Extracellular matrix</keyword>
<feature type="region of interest" description="Disordered" evidence="11">
    <location>
        <begin position="649"/>
        <end position="668"/>
    </location>
</feature>
<keyword evidence="3 10" id="KW-0217">Developmental protein</keyword>
<dbReference type="GO" id="GO:0060070">
    <property type="term" value="P:canonical Wnt signaling pathway"/>
    <property type="evidence" value="ECO:0007669"/>
    <property type="project" value="TreeGrafter"/>
</dbReference>
<dbReference type="AlphaFoldDB" id="A0AA36FNS2"/>
<evidence type="ECO:0000256" key="9">
    <source>
        <dbReference type="RuleBase" id="RU000487"/>
    </source>
</evidence>
<comment type="similarity">
    <text evidence="2 10">Belongs to the Wnt family.</text>
</comment>
<name>A0AA36FNS2_9BILA</name>
<dbReference type="FunFam" id="3.30.2460.20:FF:000001">
    <property type="entry name" value="Wnt homolog"/>
    <property type="match status" value="1"/>
</dbReference>
<keyword evidence="8" id="KW-0449">Lipoprotein</keyword>
<dbReference type="PRINTS" id="PR01349">
    <property type="entry name" value="WNTPROTEIN"/>
</dbReference>
<keyword evidence="7" id="KW-1015">Disulfide bond</keyword>
<dbReference type="GO" id="GO:0000902">
    <property type="term" value="P:cell morphogenesis"/>
    <property type="evidence" value="ECO:0007669"/>
    <property type="project" value="UniProtKB-ARBA"/>
</dbReference>
<dbReference type="InterPro" id="IPR005817">
    <property type="entry name" value="Wnt"/>
</dbReference>
<keyword evidence="4" id="KW-0964">Secreted</keyword>
<comment type="similarity">
    <text evidence="9">Belongs to the actin family.</text>
</comment>
<dbReference type="PANTHER" id="PTHR12027:SF70">
    <property type="entry name" value="PROTEIN WNT-16"/>
    <property type="match status" value="1"/>
</dbReference>
<reference evidence="12" key="1">
    <citation type="submission" date="2023-06" db="EMBL/GenBank/DDBJ databases">
        <authorList>
            <person name="Delattre M."/>
        </authorList>
    </citation>
    <scope>NUCLEOTIDE SEQUENCE</scope>
    <source>
        <strain evidence="12">AF72</strain>
    </source>
</reference>
<dbReference type="GO" id="GO:0005615">
    <property type="term" value="C:extracellular space"/>
    <property type="evidence" value="ECO:0007669"/>
    <property type="project" value="TreeGrafter"/>
</dbReference>
<proteinExistence type="inferred from homology"/>
<dbReference type="Pfam" id="PF00110">
    <property type="entry name" value="wnt"/>
    <property type="match status" value="1"/>
</dbReference>
<dbReference type="Pfam" id="PF00022">
    <property type="entry name" value="Actin"/>
    <property type="match status" value="1"/>
</dbReference>
<sequence>MQGHVEVPSDETATVAELERNWKEEYMRTKDGRLQTFVTHYAGEAPVQDVSLHGVEIEANREERTLHIHGGKEHIKILLRIKKCDTAETFDKWRQALLSHAAASNLDQFVTPRIVILELGSTSIRAGVLYQKPLLPQVFFPAIGCILDNGQIVVGNQAYEPENRQRGELVRPIQCDPSVERYSMDKEVTKACIERAIRDLAVVSIPMGAQQIRDSLRTSLASHNNGLFSFQTPCERLILRYVMEHSAYVPENYETESGEKKSISLTPFKPTSSMPREFEIDSSRFTCTEGLFRPKKWQLESKGIHHLIHDAVTQSPIDSRRNLYKNIYLAGGASLLPGLAEKVETELETVLPNTINAQVHISPWRYHAAFLGAQVVAAGASSLAALSSPESLPSTRAVDLSGHSAALCQRLLGLNPVQKQLCTENPLIIQYVARGIREALYHCQDQFKNERWNCSDRHEVITTPHGEFRDILGKTLRSASREGAFLTAIATAGIVYEVTKGCSTGNLSQCGCDSQPDIQKYIDTDVHNEPRSHPAAGHHRLNQRSLNTFSWGGCSDNVPYGVKFTREFLDKFETQQFENLDQDVRRLVHKHNFFVGREQIAQNIKRTCRCHGVSGSCEFKTCWLSMPKFGEVAEMLKKRYQHFAVQVADEPSAPPPPLPPPHSPLAPTAANNTVAKRVKKRLRRKERGERAQMPIRGNELAFLQKSPSYCERNDTLGILGTLGRECVHRSHNADDCDLLCCGRGYNTRSERKKTQCQCKFVWCCQVKCKECIDDVTVHTCK</sequence>
<evidence type="ECO:0000256" key="11">
    <source>
        <dbReference type="SAM" id="MobiDB-lite"/>
    </source>
</evidence>
<dbReference type="PROSITE" id="PS00246">
    <property type="entry name" value="WNT1"/>
    <property type="match status" value="1"/>
</dbReference>
<dbReference type="InterPro" id="IPR004000">
    <property type="entry name" value="Actin"/>
</dbReference>
<evidence type="ECO:0000313" key="12">
    <source>
        <dbReference type="EMBL" id="CAJ0557812.1"/>
    </source>
</evidence>
<evidence type="ECO:0000256" key="5">
    <source>
        <dbReference type="ARBA" id="ARBA00022530"/>
    </source>
</evidence>
<dbReference type="InterPro" id="IPR018161">
    <property type="entry name" value="Wnt_CS"/>
</dbReference>
<evidence type="ECO:0000256" key="4">
    <source>
        <dbReference type="ARBA" id="ARBA00022525"/>
    </source>
</evidence>
<evidence type="ECO:0000256" key="7">
    <source>
        <dbReference type="ARBA" id="ARBA00023157"/>
    </source>
</evidence>
<dbReference type="InterPro" id="IPR043158">
    <property type="entry name" value="Wnt_C"/>
</dbReference>
<dbReference type="SUPFAM" id="SSF53067">
    <property type="entry name" value="Actin-like ATPase domain"/>
    <property type="match status" value="1"/>
</dbReference>
<dbReference type="SMART" id="SM00268">
    <property type="entry name" value="ACTIN"/>
    <property type="match status" value="1"/>
</dbReference>
<dbReference type="GO" id="GO:0005109">
    <property type="term" value="F:frizzled binding"/>
    <property type="evidence" value="ECO:0007669"/>
    <property type="project" value="TreeGrafter"/>
</dbReference>
<comment type="subcellular location">
    <subcellularLocation>
        <location evidence="1 10">Secreted</location>
        <location evidence="1 10">Extracellular space</location>
        <location evidence="1 10">Extracellular matrix</location>
    </subcellularLocation>
</comment>
<evidence type="ECO:0000256" key="3">
    <source>
        <dbReference type="ARBA" id="ARBA00022473"/>
    </source>
</evidence>
<dbReference type="Gene3D" id="3.90.640.10">
    <property type="entry name" value="Actin, Chain A, domain 4"/>
    <property type="match status" value="1"/>
</dbReference>
<accession>A0AA36FNS2</accession>
<feature type="non-terminal residue" evidence="12">
    <location>
        <position position="781"/>
    </location>
</feature>
<comment type="caution">
    <text evidence="12">The sequence shown here is derived from an EMBL/GenBank/DDBJ whole genome shotgun (WGS) entry which is preliminary data.</text>
</comment>
<evidence type="ECO:0000256" key="8">
    <source>
        <dbReference type="ARBA" id="ARBA00023288"/>
    </source>
</evidence>
<organism evidence="12 13">
    <name type="scientific">Mesorhabditis spiculigera</name>
    <dbReference type="NCBI Taxonomy" id="96644"/>
    <lineage>
        <taxon>Eukaryota</taxon>
        <taxon>Metazoa</taxon>
        <taxon>Ecdysozoa</taxon>
        <taxon>Nematoda</taxon>
        <taxon>Chromadorea</taxon>
        <taxon>Rhabditida</taxon>
        <taxon>Rhabditina</taxon>
        <taxon>Rhabditomorpha</taxon>
        <taxon>Rhabditoidea</taxon>
        <taxon>Rhabditidae</taxon>
        <taxon>Mesorhabditinae</taxon>
        <taxon>Mesorhabditis</taxon>
    </lineage>
</organism>
<dbReference type="PANTHER" id="PTHR12027">
    <property type="entry name" value="WNT RELATED"/>
    <property type="match status" value="1"/>
</dbReference>
<comment type="function">
    <text evidence="10">Ligand for members of the frizzled family of seven transmembrane receptors.</text>
</comment>
<dbReference type="Gene3D" id="3.30.2460.20">
    <property type="match status" value="1"/>
</dbReference>
<dbReference type="InterPro" id="IPR043129">
    <property type="entry name" value="ATPase_NBD"/>
</dbReference>
<dbReference type="SMART" id="SM00097">
    <property type="entry name" value="WNT1"/>
    <property type="match status" value="1"/>
</dbReference>
<evidence type="ECO:0000256" key="2">
    <source>
        <dbReference type="ARBA" id="ARBA00005683"/>
    </source>
</evidence>
<feature type="compositionally biased region" description="Pro residues" evidence="11">
    <location>
        <begin position="652"/>
        <end position="664"/>
    </location>
</feature>
<dbReference type="GO" id="GO:0005125">
    <property type="term" value="F:cytokine activity"/>
    <property type="evidence" value="ECO:0007669"/>
    <property type="project" value="TreeGrafter"/>
</dbReference>
<keyword evidence="6 10" id="KW-0879">Wnt signaling pathway</keyword>
<evidence type="ECO:0000313" key="13">
    <source>
        <dbReference type="Proteomes" id="UP001177023"/>
    </source>
</evidence>
<evidence type="ECO:0000256" key="10">
    <source>
        <dbReference type="RuleBase" id="RU003500"/>
    </source>
</evidence>